<name>M0M412_9EURY</name>
<dbReference type="OrthoDB" id="11163at2157"/>
<evidence type="ECO:0000256" key="7">
    <source>
        <dbReference type="ARBA" id="ARBA00022989"/>
    </source>
</evidence>
<evidence type="ECO:0000256" key="1">
    <source>
        <dbReference type="ARBA" id="ARBA00004651"/>
    </source>
</evidence>
<dbReference type="GO" id="GO:0005886">
    <property type="term" value="C:plasma membrane"/>
    <property type="evidence" value="ECO:0007669"/>
    <property type="project" value="UniProtKB-SubCell"/>
</dbReference>
<dbReference type="InterPro" id="IPR035906">
    <property type="entry name" value="MetI-like_sf"/>
</dbReference>
<accession>M0M412</accession>
<reference evidence="11 12" key="1">
    <citation type="journal article" date="2014" name="PLoS Genet.">
        <title>Phylogenetically driven sequencing of extremely halophilic archaea reveals strategies for static and dynamic osmo-response.</title>
        <authorList>
            <person name="Becker E.A."/>
            <person name="Seitzer P.M."/>
            <person name="Tritt A."/>
            <person name="Larsen D."/>
            <person name="Krusor M."/>
            <person name="Yao A.I."/>
            <person name="Wu D."/>
            <person name="Madern D."/>
            <person name="Eisen J.A."/>
            <person name="Darling A.E."/>
            <person name="Facciotti M.T."/>
        </authorList>
    </citation>
    <scope>NUCLEOTIDE SEQUENCE [LARGE SCALE GENOMIC DNA]</scope>
    <source>
        <strain evidence="11 12">100A6</strain>
    </source>
</reference>
<evidence type="ECO:0000256" key="5">
    <source>
        <dbReference type="ARBA" id="ARBA00022505"/>
    </source>
</evidence>
<evidence type="ECO:0000259" key="10">
    <source>
        <dbReference type="PROSITE" id="PS50928"/>
    </source>
</evidence>
<evidence type="ECO:0000256" key="3">
    <source>
        <dbReference type="ARBA" id="ARBA00022448"/>
    </source>
</evidence>
<feature type="transmembrane region" description="Helical" evidence="9">
    <location>
        <begin position="20"/>
        <end position="46"/>
    </location>
</feature>
<comment type="caution">
    <text evidence="11">The sequence shown here is derived from an EMBL/GenBank/DDBJ whole genome shotgun (WGS) entry which is preliminary data.</text>
</comment>
<dbReference type="AlphaFoldDB" id="M0M412"/>
<evidence type="ECO:0000256" key="4">
    <source>
        <dbReference type="ARBA" id="ARBA00022475"/>
    </source>
</evidence>
<dbReference type="CDD" id="cd06261">
    <property type="entry name" value="TM_PBP2"/>
    <property type="match status" value="1"/>
</dbReference>
<evidence type="ECO:0000256" key="9">
    <source>
        <dbReference type="RuleBase" id="RU363032"/>
    </source>
</evidence>
<protein>
    <submittedName>
        <fullName evidence="11">ABC transporter permease</fullName>
    </submittedName>
</protein>
<sequence>MATHPARSRSERAGAGRPDWLAVALGLGGLLCLFYLVPVVSLFLSVSPADLVARLGEREIVGAARTTLLSASVTTVVATAFGLPLAYWLARAEGHWTTVVLGAVVLPLVLPPTVGGIVLLTVLGPNTALGGAATAAGFQPYRSFLGVVLAQTFVASPFVVVTAKAAFEAVPRELEHASRSLGKGRWTTALRVTLPLAAPGILAGMTLTFARAMGEFGATMMVSYYPMTLPVNIWTSFNALGLDGAYPVAVVLVVLSVVALALLNTLAANPWE</sequence>
<evidence type="ECO:0000256" key="6">
    <source>
        <dbReference type="ARBA" id="ARBA00022692"/>
    </source>
</evidence>
<gene>
    <name evidence="11" type="ORF">C447_08108</name>
</gene>
<evidence type="ECO:0000256" key="8">
    <source>
        <dbReference type="ARBA" id="ARBA00023136"/>
    </source>
</evidence>
<dbReference type="Gene3D" id="1.10.3720.10">
    <property type="entry name" value="MetI-like"/>
    <property type="match status" value="1"/>
</dbReference>
<comment type="similarity">
    <text evidence="2 9">Belongs to the binding-protein-dependent transport system permease family.</text>
</comment>
<keyword evidence="4" id="KW-1003">Cell membrane</keyword>
<dbReference type="Proteomes" id="UP000011566">
    <property type="component" value="Unassembled WGS sequence"/>
</dbReference>
<dbReference type="PANTHER" id="PTHR30183">
    <property type="entry name" value="MOLYBDENUM TRANSPORT SYSTEM PERMEASE PROTEIN MODB"/>
    <property type="match status" value="1"/>
</dbReference>
<comment type="subcellular location">
    <subcellularLocation>
        <location evidence="1 9">Cell membrane</location>
        <topology evidence="1 9">Multi-pass membrane protein</topology>
    </subcellularLocation>
</comment>
<proteinExistence type="inferred from homology"/>
<evidence type="ECO:0000313" key="12">
    <source>
        <dbReference type="Proteomes" id="UP000011566"/>
    </source>
</evidence>
<feature type="transmembrane region" description="Helical" evidence="9">
    <location>
        <begin position="188"/>
        <end position="210"/>
    </location>
</feature>
<dbReference type="PATRIC" id="fig|1132509.6.peg.1838"/>
<keyword evidence="5" id="KW-0500">Molybdenum</keyword>
<dbReference type="SUPFAM" id="SSF161098">
    <property type="entry name" value="MetI-like"/>
    <property type="match status" value="1"/>
</dbReference>
<dbReference type="EMBL" id="AOMB01000022">
    <property type="protein sequence ID" value="EMA39105.1"/>
    <property type="molecule type" value="Genomic_DNA"/>
</dbReference>
<evidence type="ECO:0000313" key="11">
    <source>
        <dbReference type="EMBL" id="EMA39105.1"/>
    </source>
</evidence>
<keyword evidence="7 9" id="KW-1133">Transmembrane helix</keyword>
<dbReference type="eggNOG" id="arCOG00164">
    <property type="taxonomic scope" value="Archaea"/>
</dbReference>
<dbReference type="InterPro" id="IPR000515">
    <property type="entry name" value="MetI-like"/>
</dbReference>
<dbReference type="RefSeq" id="WP_007692699.1">
    <property type="nucleotide sequence ID" value="NZ_AJRK01000030.1"/>
</dbReference>
<keyword evidence="8 9" id="KW-0472">Membrane</keyword>
<dbReference type="PROSITE" id="PS50928">
    <property type="entry name" value="ABC_TM1"/>
    <property type="match status" value="1"/>
</dbReference>
<feature type="domain" description="ABC transmembrane type-1" evidence="10">
    <location>
        <begin position="64"/>
        <end position="267"/>
    </location>
</feature>
<organism evidence="11 12">
    <name type="scientific">Halococcus hamelinensis 100A6</name>
    <dbReference type="NCBI Taxonomy" id="1132509"/>
    <lineage>
        <taxon>Archaea</taxon>
        <taxon>Methanobacteriati</taxon>
        <taxon>Methanobacteriota</taxon>
        <taxon>Stenosarchaea group</taxon>
        <taxon>Halobacteria</taxon>
        <taxon>Halobacteriales</taxon>
        <taxon>Halococcaceae</taxon>
        <taxon>Halococcus</taxon>
    </lineage>
</organism>
<feature type="transmembrane region" description="Helical" evidence="9">
    <location>
        <begin position="99"/>
        <end position="123"/>
    </location>
</feature>
<feature type="transmembrane region" description="Helical" evidence="9">
    <location>
        <begin position="246"/>
        <end position="267"/>
    </location>
</feature>
<dbReference type="Pfam" id="PF00528">
    <property type="entry name" value="BPD_transp_1"/>
    <property type="match status" value="1"/>
</dbReference>
<feature type="transmembrane region" description="Helical" evidence="9">
    <location>
        <begin position="66"/>
        <end position="87"/>
    </location>
</feature>
<keyword evidence="6 9" id="KW-0812">Transmembrane</keyword>
<keyword evidence="3 9" id="KW-0813">Transport</keyword>
<evidence type="ECO:0000256" key="2">
    <source>
        <dbReference type="ARBA" id="ARBA00009306"/>
    </source>
</evidence>
<keyword evidence="12" id="KW-1185">Reference proteome</keyword>
<dbReference type="PANTHER" id="PTHR30183:SF3">
    <property type="entry name" value="MOLYBDENUM TRANSPORT SYSTEM PERMEASE PROTEIN MODB"/>
    <property type="match status" value="1"/>
</dbReference>
<feature type="transmembrane region" description="Helical" evidence="9">
    <location>
        <begin position="216"/>
        <end position="234"/>
    </location>
</feature>
<feature type="transmembrane region" description="Helical" evidence="9">
    <location>
        <begin position="143"/>
        <end position="167"/>
    </location>
</feature>
<dbReference type="GO" id="GO:0055085">
    <property type="term" value="P:transmembrane transport"/>
    <property type="evidence" value="ECO:0007669"/>
    <property type="project" value="InterPro"/>
</dbReference>